<feature type="transmembrane region" description="Helical" evidence="5">
    <location>
        <begin position="195"/>
        <end position="218"/>
    </location>
</feature>
<feature type="transmembrane region" description="Helical" evidence="5">
    <location>
        <begin position="168"/>
        <end position="189"/>
    </location>
</feature>
<comment type="subcellular location">
    <subcellularLocation>
        <location evidence="1">Membrane</location>
        <topology evidence="1">Multi-pass membrane protein</topology>
    </subcellularLocation>
</comment>
<dbReference type="PANTHER" id="PTHR10361">
    <property type="entry name" value="SODIUM-BILE ACID COTRANSPORTER"/>
    <property type="match status" value="1"/>
</dbReference>
<sequence>MMLRDVLSGLANLAVLVFAVTSMLSVGFAHSAREILSPLRDVSKLLRALLANFVLVPLLGLAIVRVWPLERPLAAGLVLVAMAAGAPFLIKLTALAKAEVALSATLLVLLLPLTVLYAPIVVPRVLPEADVSAVALAVPLVLTMLLPLAVGLLVHARWPALARRSTPVVRHASTVALVVLVAGTTLANIPTIIELFTTGAIVAPVLLIVGAFVIGFLLGGKDRNAREVLGLGTAQRNISAATVMATQGFTDNDTLVMVIAASLAGFALLFPAAAVLRRSESAPANPNG</sequence>
<feature type="transmembrane region" description="Helical" evidence="5">
    <location>
        <begin position="73"/>
        <end position="90"/>
    </location>
</feature>
<keyword evidence="7" id="KW-1185">Reference proteome</keyword>
<feature type="transmembrane region" description="Helical" evidence="5">
    <location>
        <begin position="134"/>
        <end position="156"/>
    </location>
</feature>
<feature type="transmembrane region" description="Helical" evidence="5">
    <location>
        <begin position="49"/>
        <end position="67"/>
    </location>
</feature>
<gene>
    <name evidence="6" type="ORF">GA0070607_4615</name>
</gene>
<keyword evidence="2 5" id="KW-0812">Transmembrane</keyword>
<feature type="transmembrane region" description="Helical" evidence="5">
    <location>
        <begin position="6"/>
        <end position="28"/>
    </location>
</feature>
<dbReference type="AlphaFoldDB" id="A0A1C4X3D7"/>
<dbReference type="InterPro" id="IPR038770">
    <property type="entry name" value="Na+/solute_symporter_sf"/>
</dbReference>
<reference evidence="7" key="1">
    <citation type="submission" date="2016-06" db="EMBL/GenBank/DDBJ databases">
        <authorList>
            <person name="Varghese N."/>
            <person name="Submissions Spin"/>
        </authorList>
    </citation>
    <scope>NUCLEOTIDE SEQUENCE [LARGE SCALE GENOMIC DNA]</scope>
    <source>
        <strain evidence="7">DSM 44875</strain>
    </source>
</reference>
<dbReference type="InterPro" id="IPR004710">
    <property type="entry name" value="Bilac:Na_transpt"/>
</dbReference>
<dbReference type="Pfam" id="PF01758">
    <property type="entry name" value="SBF"/>
    <property type="match status" value="1"/>
</dbReference>
<dbReference type="RefSeq" id="WP_197701116.1">
    <property type="nucleotide sequence ID" value="NZ_LT607412.1"/>
</dbReference>
<evidence type="ECO:0000256" key="3">
    <source>
        <dbReference type="ARBA" id="ARBA00022989"/>
    </source>
</evidence>
<feature type="transmembrane region" description="Helical" evidence="5">
    <location>
        <begin position="102"/>
        <end position="122"/>
    </location>
</feature>
<accession>A0A1C4X3D7</accession>
<keyword evidence="3 5" id="KW-1133">Transmembrane helix</keyword>
<evidence type="ECO:0000256" key="2">
    <source>
        <dbReference type="ARBA" id="ARBA00022692"/>
    </source>
</evidence>
<organism evidence="6 7">
    <name type="scientific">Micromonospora coriariae</name>
    <dbReference type="NCBI Taxonomy" id="285665"/>
    <lineage>
        <taxon>Bacteria</taxon>
        <taxon>Bacillati</taxon>
        <taxon>Actinomycetota</taxon>
        <taxon>Actinomycetes</taxon>
        <taxon>Micromonosporales</taxon>
        <taxon>Micromonosporaceae</taxon>
        <taxon>Micromonospora</taxon>
    </lineage>
</organism>
<keyword evidence="4 5" id="KW-0472">Membrane</keyword>
<evidence type="ECO:0000313" key="7">
    <source>
        <dbReference type="Proteomes" id="UP000198243"/>
    </source>
</evidence>
<dbReference type="EMBL" id="LT607412">
    <property type="protein sequence ID" value="SCF02975.1"/>
    <property type="molecule type" value="Genomic_DNA"/>
</dbReference>
<protein>
    <submittedName>
        <fullName evidence="6">Bile acid:Na+ symporter, BASS family</fullName>
    </submittedName>
</protein>
<dbReference type="Proteomes" id="UP000198243">
    <property type="component" value="Chromosome I"/>
</dbReference>
<evidence type="ECO:0000256" key="1">
    <source>
        <dbReference type="ARBA" id="ARBA00004141"/>
    </source>
</evidence>
<dbReference type="GO" id="GO:0016020">
    <property type="term" value="C:membrane"/>
    <property type="evidence" value="ECO:0007669"/>
    <property type="project" value="UniProtKB-SubCell"/>
</dbReference>
<dbReference type="InterPro" id="IPR002657">
    <property type="entry name" value="BilAc:Na_symport/Acr3"/>
</dbReference>
<dbReference type="PANTHER" id="PTHR10361:SF28">
    <property type="entry name" value="P3 PROTEIN-RELATED"/>
    <property type="match status" value="1"/>
</dbReference>
<dbReference type="Gene3D" id="1.20.1530.20">
    <property type="match status" value="1"/>
</dbReference>
<evidence type="ECO:0000256" key="4">
    <source>
        <dbReference type="ARBA" id="ARBA00023136"/>
    </source>
</evidence>
<feature type="transmembrane region" description="Helical" evidence="5">
    <location>
        <begin position="254"/>
        <end position="276"/>
    </location>
</feature>
<proteinExistence type="predicted"/>
<name>A0A1C4X3D7_9ACTN</name>
<evidence type="ECO:0000313" key="6">
    <source>
        <dbReference type="EMBL" id="SCF02975.1"/>
    </source>
</evidence>
<evidence type="ECO:0000256" key="5">
    <source>
        <dbReference type="SAM" id="Phobius"/>
    </source>
</evidence>